<reference evidence="1" key="1">
    <citation type="submission" date="2021-04" db="EMBL/GenBank/DDBJ databases">
        <title>Dactylosporangium aurantiacum NRRL B-8018 full assembly.</title>
        <authorList>
            <person name="Hartkoorn R.C."/>
            <person name="Beaudoing E."/>
            <person name="Hot D."/>
        </authorList>
    </citation>
    <scope>NUCLEOTIDE SEQUENCE</scope>
    <source>
        <strain evidence="1">NRRL B-8018</strain>
    </source>
</reference>
<dbReference type="EMBL" id="CP073767">
    <property type="protein sequence ID" value="UWZ55813.1"/>
    <property type="molecule type" value="Genomic_DNA"/>
</dbReference>
<dbReference type="Proteomes" id="UP001058003">
    <property type="component" value="Chromosome"/>
</dbReference>
<name>A0A9Q9IMR2_9ACTN</name>
<gene>
    <name evidence="1" type="ORF">Daura_06320</name>
</gene>
<accession>A0A9Q9IMR2</accession>
<keyword evidence="2" id="KW-1185">Reference proteome</keyword>
<sequence length="166" mass="17963">MTDTVSRIAAPNSGPGSARSNQWNEYDYLLTAERAYQGEAAGSIAYAMAWLRAKALVARTPDQTSEAAIFATWTGHRVAVKDAQTSYANERLQSAFKGDEAQVRPQFLIGQYELGVFAAMRAEVPVRELVGFADETVGIDLRGEENGIMAPFAGGRSGAARFRTPL</sequence>
<evidence type="ECO:0000313" key="1">
    <source>
        <dbReference type="EMBL" id="UWZ55813.1"/>
    </source>
</evidence>
<dbReference type="KEGG" id="daur:Daura_06320"/>
<protein>
    <submittedName>
        <fullName evidence="1">Uncharacterized protein</fullName>
    </submittedName>
</protein>
<evidence type="ECO:0000313" key="2">
    <source>
        <dbReference type="Proteomes" id="UP001058003"/>
    </source>
</evidence>
<dbReference type="OrthoDB" id="5195054at2"/>
<organism evidence="1 2">
    <name type="scientific">Dactylosporangium aurantiacum</name>
    <dbReference type="NCBI Taxonomy" id="35754"/>
    <lineage>
        <taxon>Bacteria</taxon>
        <taxon>Bacillati</taxon>
        <taxon>Actinomycetota</taxon>
        <taxon>Actinomycetes</taxon>
        <taxon>Micromonosporales</taxon>
        <taxon>Micromonosporaceae</taxon>
        <taxon>Dactylosporangium</taxon>
    </lineage>
</organism>
<dbReference type="RefSeq" id="WP_156089423.1">
    <property type="nucleotide sequence ID" value="NZ_CP073767.1"/>
</dbReference>
<dbReference type="AlphaFoldDB" id="A0A9Q9IMR2"/>
<proteinExistence type="predicted"/>